<gene>
    <name evidence="2" type="ORF">EV189_3788</name>
</gene>
<protein>
    <submittedName>
        <fullName evidence="2">Uncharacterized protein DUF3180</fullName>
    </submittedName>
</protein>
<evidence type="ECO:0000256" key="1">
    <source>
        <dbReference type="SAM" id="Phobius"/>
    </source>
</evidence>
<keyword evidence="3" id="KW-1185">Reference proteome</keyword>
<dbReference type="Proteomes" id="UP000293638">
    <property type="component" value="Unassembled WGS sequence"/>
</dbReference>
<dbReference type="Pfam" id="PF11377">
    <property type="entry name" value="DUF3180"/>
    <property type="match status" value="1"/>
</dbReference>
<proteinExistence type="predicted"/>
<dbReference type="EMBL" id="SGXD01000006">
    <property type="protein sequence ID" value="RZS79434.1"/>
    <property type="molecule type" value="Genomic_DNA"/>
</dbReference>
<feature type="transmembrane region" description="Helical" evidence="1">
    <location>
        <begin position="125"/>
        <end position="147"/>
    </location>
</feature>
<comment type="caution">
    <text evidence="2">The sequence shown here is derived from an EMBL/GenBank/DDBJ whole genome shotgun (WGS) entry which is preliminary data.</text>
</comment>
<keyword evidence="1" id="KW-1133">Transmembrane helix</keyword>
<feature type="transmembrane region" description="Helical" evidence="1">
    <location>
        <begin position="89"/>
        <end position="113"/>
    </location>
</feature>
<dbReference type="InterPro" id="IPR021517">
    <property type="entry name" value="DUF3180"/>
</dbReference>
<reference evidence="2 3" key="1">
    <citation type="submission" date="2019-02" db="EMBL/GenBank/DDBJ databases">
        <title>Genomic Encyclopedia of Type Strains, Phase IV (KMG-IV): sequencing the most valuable type-strain genomes for metagenomic binning, comparative biology and taxonomic classification.</title>
        <authorList>
            <person name="Goeker M."/>
        </authorList>
    </citation>
    <scope>NUCLEOTIDE SEQUENCE [LARGE SCALE GENOMIC DNA]</scope>
    <source>
        <strain evidence="2 3">DSM 45622</strain>
    </source>
</reference>
<keyword evidence="1" id="KW-0472">Membrane</keyword>
<sequence>MTPRLRPMRIAVLATVAVVAGVAAWALLVLLDARSVDVLTASWLAVPPTLPVGLLVVAVGLAVAVRAWRQRVSGHPDARPLEPLSAARAVAAAKASGAVGAVVGGAYLGYAAYLVPDAHSELRTSRLVGCAAVVVCSVLVVAAAVALERVLRLPDDDEDDPSGADRR</sequence>
<evidence type="ECO:0000313" key="3">
    <source>
        <dbReference type="Proteomes" id="UP000293638"/>
    </source>
</evidence>
<dbReference type="AlphaFoldDB" id="A0A4Q7NAB8"/>
<feature type="transmembrane region" description="Helical" evidence="1">
    <location>
        <begin position="49"/>
        <end position="68"/>
    </location>
</feature>
<name>A0A4Q7NAB8_9ACTN</name>
<organism evidence="2 3">
    <name type="scientific">Motilibacter rhizosphaerae</name>
    <dbReference type="NCBI Taxonomy" id="598652"/>
    <lineage>
        <taxon>Bacteria</taxon>
        <taxon>Bacillati</taxon>
        <taxon>Actinomycetota</taxon>
        <taxon>Actinomycetes</taxon>
        <taxon>Motilibacterales</taxon>
        <taxon>Motilibacteraceae</taxon>
        <taxon>Motilibacter</taxon>
    </lineage>
</organism>
<evidence type="ECO:0000313" key="2">
    <source>
        <dbReference type="EMBL" id="RZS79434.1"/>
    </source>
</evidence>
<keyword evidence="1" id="KW-0812">Transmembrane</keyword>
<accession>A0A4Q7NAB8</accession>